<evidence type="ECO:0000256" key="3">
    <source>
        <dbReference type="ARBA" id="ARBA00022692"/>
    </source>
</evidence>
<accession>A0AB36TK69</accession>
<evidence type="ECO:0000313" key="7">
    <source>
        <dbReference type="EMBL" id="PFH03766.1"/>
    </source>
</evidence>
<dbReference type="InterPro" id="IPR003339">
    <property type="entry name" value="ABC/ECF_trnsptr_transmembrane"/>
</dbReference>
<dbReference type="InterPro" id="IPR051611">
    <property type="entry name" value="ECF_transporter_component"/>
</dbReference>
<evidence type="ECO:0000256" key="1">
    <source>
        <dbReference type="ARBA" id="ARBA00004651"/>
    </source>
</evidence>
<dbReference type="PANTHER" id="PTHR34857">
    <property type="entry name" value="SLL0384 PROTEIN"/>
    <property type="match status" value="1"/>
</dbReference>
<dbReference type="CDD" id="cd16914">
    <property type="entry name" value="EcfT"/>
    <property type="match status" value="1"/>
</dbReference>
<dbReference type="AlphaFoldDB" id="A0AB36TK69"/>
<dbReference type="NCBIfam" id="TIGR02454">
    <property type="entry name" value="ECF_T_CbiQ"/>
    <property type="match status" value="1"/>
</dbReference>
<name>A0AB36TK69_ACETH</name>
<dbReference type="RefSeq" id="WP_003515833.1">
    <property type="nucleotide sequence ID" value="NZ_CP013828.1"/>
</dbReference>
<keyword evidence="3 6" id="KW-0812">Transmembrane</keyword>
<proteinExistence type="predicted"/>
<evidence type="ECO:0000256" key="6">
    <source>
        <dbReference type="SAM" id="Phobius"/>
    </source>
</evidence>
<dbReference type="EMBL" id="PDBW01000001">
    <property type="protein sequence ID" value="PFH03766.1"/>
    <property type="molecule type" value="Genomic_DNA"/>
</dbReference>
<keyword evidence="2" id="KW-1003">Cell membrane</keyword>
<feature type="transmembrane region" description="Helical" evidence="6">
    <location>
        <begin position="238"/>
        <end position="264"/>
    </location>
</feature>
<feature type="transmembrane region" description="Helical" evidence="6">
    <location>
        <begin position="30"/>
        <end position="47"/>
    </location>
</feature>
<reference evidence="7 8" key="1">
    <citation type="submission" date="2017-09" db="EMBL/GenBank/DDBJ databases">
        <title>Evaluation of Pacific Biosciences Sequencing Technology to Finishing C. thermocellum Genome Sequences.</title>
        <authorList>
            <person name="Brown S."/>
        </authorList>
    </citation>
    <scope>NUCLEOTIDE SEQUENCE [LARGE SCALE GENOMIC DNA]</scope>
    <source>
        <strain evidence="7 8">AD2</strain>
    </source>
</reference>
<comment type="caution">
    <text evidence="7">The sequence shown here is derived from an EMBL/GenBank/DDBJ whole genome shotgun (WGS) entry which is preliminary data.</text>
</comment>
<dbReference type="GO" id="GO:0043190">
    <property type="term" value="C:ATP-binding cassette (ABC) transporter complex"/>
    <property type="evidence" value="ECO:0007669"/>
    <property type="project" value="InterPro"/>
</dbReference>
<comment type="subcellular location">
    <subcellularLocation>
        <location evidence="1">Cell membrane</location>
        <topology evidence="1">Multi-pass membrane protein</topology>
    </subcellularLocation>
</comment>
<evidence type="ECO:0000256" key="5">
    <source>
        <dbReference type="ARBA" id="ARBA00023136"/>
    </source>
</evidence>
<keyword evidence="4 6" id="KW-1133">Transmembrane helix</keyword>
<sequence length="269" mass="30409">MSNIGNSLYNIDHLDDLAKNNTFIHKLHPLVKLVTTLAFLVVVASFGKYEIARLFPLFFYPVIVISLAELPPAPILKRILVVEPFVVGIGILNPLFEKQTFVLGGFTFSAGWITLMSIFVKSILALAAVFLLVATTGMNRLAAALRMLKIPKLFVLQLMLTYRYISVLLEEAERMLRAYMLRSPLQNGIHIKDWGAFAGQLVLRTFDRAQRVYQAMCVRGFTGEYNTGERIKFKASDIVYLVGWLLFFAMARMYDIPVLIGTFFTGVIR</sequence>
<dbReference type="Pfam" id="PF02361">
    <property type="entry name" value="CbiQ"/>
    <property type="match status" value="1"/>
</dbReference>
<gene>
    <name evidence="7" type="ORF">M972_112580</name>
</gene>
<dbReference type="GO" id="GO:0006824">
    <property type="term" value="P:cobalt ion transport"/>
    <property type="evidence" value="ECO:0007669"/>
    <property type="project" value="InterPro"/>
</dbReference>
<organism evidence="7 8">
    <name type="scientific">Acetivibrio thermocellus AD2</name>
    <dbReference type="NCBI Taxonomy" id="1138384"/>
    <lineage>
        <taxon>Bacteria</taxon>
        <taxon>Bacillati</taxon>
        <taxon>Bacillota</taxon>
        <taxon>Clostridia</taxon>
        <taxon>Eubacteriales</taxon>
        <taxon>Oscillospiraceae</taxon>
        <taxon>Acetivibrio</taxon>
    </lineage>
</organism>
<protein>
    <submittedName>
        <fullName evidence="7">Cobalt/nickel transport system permease protein</fullName>
    </submittedName>
</protein>
<dbReference type="InterPro" id="IPR012809">
    <property type="entry name" value="ECF_CbiQ"/>
</dbReference>
<dbReference type="PANTHER" id="PTHR34857:SF2">
    <property type="entry name" value="SLL0384 PROTEIN"/>
    <property type="match status" value="1"/>
</dbReference>
<feature type="transmembrane region" description="Helical" evidence="6">
    <location>
        <begin position="108"/>
        <end position="133"/>
    </location>
</feature>
<feature type="transmembrane region" description="Helical" evidence="6">
    <location>
        <begin position="54"/>
        <end position="73"/>
    </location>
</feature>
<evidence type="ECO:0000256" key="4">
    <source>
        <dbReference type="ARBA" id="ARBA00022989"/>
    </source>
</evidence>
<dbReference type="GeneID" id="35804859"/>
<evidence type="ECO:0000256" key="2">
    <source>
        <dbReference type="ARBA" id="ARBA00022475"/>
    </source>
</evidence>
<dbReference type="Proteomes" id="UP000223596">
    <property type="component" value="Unassembled WGS sequence"/>
</dbReference>
<keyword evidence="5 6" id="KW-0472">Membrane</keyword>
<evidence type="ECO:0000313" key="8">
    <source>
        <dbReference type="Proteomes" id="UP000223596"/>
    </source>
</evidence>